<sequence length="163" mass="17538">MPSTDYDETSKLALPDDLFWDLIDVLGGQVDEDSLGALRDALAALSEDQLLGFHAALTVKLHDLDTAKAHEWMRENDEAADELGVSDDVFLYARAATVAAGTAVMERAEGDGTVFLEEDDPGSAEALLYVAEEAADQAGYDIDFASIALSYETGSNTEGWKED</sequence>
<dbReference type="Proteomes" id="UP001501295">
    <property type="component" value="Unassembled WGS sequence"/>
</dbReference>
<evidence type="ECO:0000259" key="1">
    <source>
        <dbReference type="Pfam" id="PF14024"/>
    </source>
</evidence>
<proteinExistence type="predicted"/>
<evidence type="ECO:0000313" key="2">
    <source>
        <dbReference type="EMBL" id="GAA4668425.1"/>
    </source>
</evidence>
<name>A0ABP8VN88_9MICO</name>
<protein>
    <recommendedName>
        <fullName evidence="1">DUF4240 domain-containing protein</fullName>
    </recommendedName>
</protein>
<dbReference type="EMBL" id="BAABLM010000001">
    <property type="protein sequence ID" value="GAA4668425.1"/>
    <property type="molecule type" value="Genomic_DNA"/>
</dbReference>
<keyword evidence="3" id="KW-1185">Reference proteome</keyword>
<feature type="domain" description="DUF4240" evidence="1">
    <location>
        <begin position="17"/>
        <end position="134"/>
    </location>
</feature>
<organism evidence="2 3">
    <name type="scientific">Frondihabitans cladoniiphilus</name>
    <dbReference type="NCBI Taxonomy" id="715785"/>
    <lineage>
        <taxon>Bacteria</taxon>
        <taxon>Bacillati</taxon>
        <taxon>Actinomycetota</taxon>
        <taxon>Actinomycetes</taxon>
        <taxon>Micrococcales</taxon>
        <taxon>Microbacteriaceae</taxon>
        <taxon>Frondihabitans</taxon>
    </lineage>
</organism>
<dbReference type="InterPro" id="IPR025334">
    <property type="entry name" value="DUF4240"/>
</dbReference>
<evidence type="ECO:0000313" key="3">
    <source>
        <dbReference type="Proteomes" id="UP001501295"/>
    </source>
</evidence>
<dbReference type="RefSeq" id="WP_345373633.1">
    <property type="nucleotide sequence ID" value="NZ_BAABLM010000001.1"/>
</dbReference>
<comment type="caution">
    <text evidence="2">The sequence shown here is derived from an EMBL/GenBank/DDBJ whole genome shotgun (WGS) entry which is preliminary data.</text>
</comment>
<gene>
    <name evidence="2" type="ORF">GCM10025780_08890</name>
</gene>
<reference evidence="3" key="1">
    <citation type="journal article" date="2019" name="Int. J. Syst. Evol. Microbiol.">
        <title>The Global Catalogue of Microorganisms (GCM) 10K type strain sequencing project: providing services to taxonomists for standard genome sequencing and annotation.</title>
        <authorList>
            <consortium name="The Broad Institute Genomics Platform"/>
            <consortium name="The Broad Institute Genome Sequencing Center for Infectious Disease"/>
            <person name="Wu L."/>
            <person name="Ma J."/>
        </authorList>
    </citation>
    <scope>NUCLEOTIDE SEQUENCE [LARGE SCALE GENOMIC DNA]</scope>
    <source>
        <strain evidence="3">JCM 18956</strain>
    </source>
</reference>
<dbReference type="Pfam" id="PF14024">
    <property type="entry name" value="DUF4240"/>
    <property type="match status" value="1"/>
</dbReference>
<accession>A0ABP8VN88</accession>